<dbReference type="InterPro" id="IPR036890">
    <property type="entry name" value="HATPase_C_sf"/>
</dbReference>
<sequence length="355" mass="38206">MPTSTAPVPDISMSLALSLINASVAPVLLLDGDLEIVAASQSFLEDFDVEPNVIPGCRLADLGAGEWNVPQLWSLLKATAYGNADIRAYEMDMVLADRPPRHLIFHARRLSPGVGQGVRLLLTITDVTISRAKDRQKDELIRENALLYQEVQHRVANSLQIIASVLMQGVRTVGSDESRSHLRDAHQRIMSVAAVQRHLAGSTTGDVELRAYFTDLCRSIGDSMIRDHNQLALTVTVDDSIATSGMSVSLGLIVTELVINGLKHAFPDDRNGEIAVDYRAAGDGWTLSVTDNGVGMLSGLKTAKAGLGTGIIQALANQLRARIEIADAQPGTRVSITHDSDTDTAGSVSQNEAWR</sequence>
<dbReference type="RefSeq" id="WP_183197563.1">
    <property type="nucleotide sequence ID" value="NZ_JACIDA010000002.1"/>
</dbReference>
<evidence type="ECO:0000256" key="7">
    <source>
        <dbReference type="ARBA" id="ARBA00022840"/>
    </source>
</evidence>
<dbReference type="EC" id="2.7.13.3" evidence="2"/>
<dbReference type="Pfam" id="PF07568">
    <property type="entry name" value="HisKA_2"/>
    <property type="match status" value="1"/>
</dbReference>
<protein>
    <recommendedName>
        <fullName evidence="2">histidine kinase</fullName>
        <ecNumber evidence="2">2.7.13.3</ecNumber>
    </recommendedName>
</protein>
<dbReference type="GO" id="GO:0005524">
    <property type="term" value="F:ATP binding"/>
    <property type="evidence" value="ECO:0007669"/>
    <property type="project" value="UniProtKB-KW"/>
</dbReference>
<dbReference type="InterPro" id="IPR035965">
    <property type="entry name" value="PAS-like_dom_sf"/>
</dbReference>
<dbReference type="SUPFAM" id="SSF55785">
    <property type="entry name" value="PYP-like sensor domain (PAS domain)"/>
    <property type="match status" value="1"/>
</dbReference>
<evidence type="ECO:0000313" key="11">
    <source>
        <dbReference type="Proteomes" id="UP000532936"/>
    </source>
</evidence>
<feature type="region of interest" description="Disordered" evidence="8">
    <location>
        <begin position="334"/>
        <end position="355"/>
    </location>
</feature>
<dbReference type="InterPro" id="IPR011495">
    <property type="entry name" value="Sig_transdc_His_kin_sub2_dim/P"/>
</dbReference>
<keyword evidence="4" id="KW-0808">Transferase</keyword>
<keyword evidence="6 10" id="KW-0418">Kinase</keyword>
<evidence type="ECO:0000256" key="8">
    <source>
        <dbReference type="SAM" id="MobiDB-lite"/>
    </source>
</evidence>
<evidence type="ECO:0000256" key="5">
    <source>
        <dbReference type="ARBA" id="ARBA00022741"/>
    </source>
</evidence>
<keyword evidence="5" id="KW-0547">Nucleotide-binding</keyword>
<evidence type="ECO:0000256" key="3">
    <source>
        <dbReference type="ARBA" id="ARBA00022553"/>
    </source>
</evidence>
<evidence type="ECO:0000256" key="6">
    <source>
        <dbReference type="ARBA" id="ARBA00022777"/>
    </source>
</evidence>
<dbReference type="Gene3D" id="3.30.565.10">
    <property type="entry name" value="Histidine kinase-like ATPase, C-terminal domain"/>
    <property type="match status" value="1"/>
</dbReference>
<evidence type="ECO:0000313" key="10">
    <source>
        <dbReference type="EMBL" id="MBB3873061.1"/>
    </source>
</evidence>
<dbReference type="PANTHER" id="PTHR41523:SF8">
    <property type="entry name" value="ETHYLENE RESPONSE SENSOR PROTEIN"/>
    <property type="match status" value="1"/>
</dbReference>
<evidence type="ECO:0000256" key="2">
    <source>
        <dbReference type="ARBA" id="ARBA00012438"/>
    </source>
</evidence>
<comment type="caution">
    <text evidence="10">The sequence shown here is derived from an EMBL/GenBank/DDBJ whole genome shotgun (WGS) entry which is preliminary data.</text>
</comment>
<dbReference type="GO" id="GO:0004673">
    <property type="term" value="F:protein histidine kinase activity"/>
    <property type="evidence" value="ECO:0007669"/>
    <property type="project" value="UniProtKB-EC"/>
</dbReference>
<proteinExistence type="predicted"/>
<accession>A0A7W6A4A4</accession>
<dbReference type="SMART" id="SM00387">
    <property type="entry name" value="HATPase_c"/>
    <property type="match status" value="1"/>
</dbReference>
<dbReference type="AlphaFoldDB" id="A0A7W6A4A4"/>
<name>A0A7W6A4A4_9CAUL</name>
<dbReference type="InterPro" id="IPR003594">
    <property type="entry name" value="HATPase_dom"/>
</dbReference>
<dbReference type="Pfam" id="PF02518">
    <property type="entry name" value="HATPase_c"/>
    <property type="match status" value="1"/>
</dbReference>
<feature type="compositionally biased region" description="Polar residues" evidence="8">
    <location>
        <begin position="342"/>
        <end position="355"/>
    </location>
</feature>
<keyword evidence="3" id="KW-0597">Phosphoprotein</keyword>
<gene>
    <name evidence="10" type="ORF">GGR11_002614</name>
</gene>
<dbReference type="PANTHER" id="PTHR41523">
    <property type="entry name" value="TWO-COMPONENT SYSTEM SENSOR PROTEIN"/>
    <property type="match status" value="1"/>
</dbReference>
<evidence type="ECO:0000256" key="4">
    <source>
        <dbReference type="ARBA" id="ARBA00022679"/>
    </source>
</evidence>
<organism evidence="10 11">
    <name type="scientific">Brevundimonas mediterranea</name>
    <dbReference type="NCBI Taxonomy" id="74329"/>
    <lineage>
        <taxon>Bacteria</taxon>
        <taxon>Pseudomonadati</taxon>
        <taxon>Pseudomonadota</taxon>
        <taxon>Alphaproteobacteria</taxon>
        <taxon>Caulobacterales</taxon>
        <taxon>Caulobacteraceae</taxon>
        <taxon>Brevundimonas</taxon>
    </lineage>
</organism>
<evidence type="ECO:0000259" key="9">
    <source>
        <dbReference type="SMART" id="SM00387"/>
    </source>
</evidence>
<feature type="domain" description="Histidine kinase/HSP90-like ATPase" evidence="9">
    <location>
        <begin position="245"/>
        <end position="342"/>
    </location>
</feature>
<reference evidence="10 11" key="1">
    <citation type="submission" date="2020-08" db="EMBL/GenBank/DDBJ databases">
        <title>Genomic Encyclopedia of Type Strains, Phase IV (KMG-IV): sequencing the most valuable type-strain genomes for metagenomic binning, comparative biology and taxonomic classification.</title>
        <authorList>
            <person name="Goeker M."/>
        </authorList>
    </citation>
    <scope>NUCLEOTIDE SEQUENCE [LARGE SCALE GENOMIC DNA]</scope>
    <source>
        <strain evidence="10 11">DSM 14878</strain>
    </source>
</reference>
<evidence type="ECO:0000256" key="1">
    <source>
        <dbReference type="ARBA" id="ARBA00000085"/>
    </source>
</evidence>
<dbReference type="SUPFAM" id="SSF55874">
    <property type="entry name" value="ATPase domain of HSP90 chaperone/DNA topoisomerase II/histidine kinase"/>
    <property type="match status" value="1"/>
</dbReference>
<dbReference type="EMBL" id="JACIDA010000002">
    <property type="protein sequence ID" value="MBB3873061.1"/>
    <property type="molecule type" value="Genomic_DNA"/>
</dbReference>
<keyword evidence="7" id="KW-0067">ATP-binding</keyword>
<dbReference type="Proteomes" id="UP000532936">
    <property type="component" value="Unassembled WGS sequence"/>
</dbReference>
<comment type="catalytic activity">
    <reaction evidence="1">
        <text>ATP + protein L-histidine = ADP + protein N-phospho-L-histidine.</text>
        <dbReference type="EC" id="2.7.13.3"/>
    </reaction>
</comment>